<feature type="compositionally biased region" description="Basic and acidic residues" evidence="2">
    <location>
        <begin position="294"/>
        <end position="308"/>
    </location>
</feature>
<name>A0A481ZB43_9VIRU</name>
<keyword evidence="1" id="KW-0175">Coiled coil</keyword>
<evidence type="ECO:0000256" key="1">
    <source>
        <dbReference type="SAM" id="Coils"/>
    </source>
</evidence>
<sequence length="322" mass="37806">MEVFKKTKMEPGISHTKSERISLKALCVLEPFPSGDIWVVYTYVLNREIQTPKDTHGLLIVLGCCPNHDLAEKRARLLTQKTGQRMAIAQLGCWSELRLLRNKENTTMIHVDPEGKLVQFETQEFKHQQQRRQDQYEKEKALLIEQQMETDPTSISYYKHHWLRVIHNYAQIQEAKEKLENAQKVYETRVKAIQTHYSTFPEHDTEWLSNLGALDYTPSEMEAIEAGYISLRKEILKDVKPKCPPGLLKKQHAAFSAWKNAREKHSKDEERLCKVLDTIEQQIIKIEMPETINEEKESIDRPETEKWHVVGKNRRHQKRLSK</sequence>
<feature type="coiled-coil region" evidence="1">
    <location>
        <begin position="126"/>
        <end position="192"/>
    </location>
</feature>
<evidence type="ECO:0000256" key="2">
    <source>
        <dbReference type="SAM" id="MobiDB-lite"/>
    </source>
</evidence>
<protein>
    <submittedName>
        <fullName evidence="3">Uncharacterized protein</fullName>
    </submittedName>
</protein>
<organism evidence="3">
    <name type="scientific">Pithovirus LCPAC304</name>
    <dbReference type="NCBI Taxonomy" id="2506594"/>
    <lineage>
        <taxon>Viruses</taxon>
        <taxon>Pithoviruses</taxon>
    </lineage>
</organism>
<feature type="compositionally biased region" description="Basic residues" evidence="2">
    <location>
        <begin position="309"/>
        <end position="322"/>
    </location>
</feature>
<proteinExistence type="predicted"/>
<dbReference type="EMBL" id="MK500566">
    <property type="protein sequence ID" value="QBK91881.1"/>
    <property type="molecule type" value="Genomic_DNA"/>
</dbReference>
<reference evidence="3" key="1">
    <citation type="journal article" date="2019" name="MBio">
        <title>Virus Genomes from Deep Sea Sediments Expand the Ocean Megavirome and Support Independent Origins of Viral Gigantism.</title>
        <authorList>
            <person name="Backstrom D."/>
            <person name="Yutin N."/>
            <person name="Jorgensen S.L."/>
            <person name="Dharamshi J."/>
            <person name="Homa F."/>
            <person name="Zaremba-Niedwiedzka K."/>
            <person name="Spang A."/>
            <person name="Wolf Y.I."/>
            <person name="Koonin E.V."/>
            <person name="Ettema T.J."/>
        </authorList>
    </citation>
    <scope>NUCLEOTIDE SEQUENCE</scope>
</reference>
<feature type="region of interest" description="Disordered" evidence="2">
    <location>
        <begin position="294"/>
        <end position="322"/>
    </location>
</feature>
<evidence type="ECO:0000313" key="3">
    <source>
        <dbReference type="EMBL" id="QBK91881.1"/>
    </source>
</evidence>
<accession>A0A481ZB43</accession>
<gene>
    <name evidence="3" type="ORF">LCPAC304_02220</name>
</gene>